<dbReference type="Pfam" id="PF10150">
    <property type="entry name" value="RNase_E_G"/>
    <property type="match status" value="2"/>
</dbReference>
<proteinExistence type="predicted"/>
<dbReference type="GO" id="GO:0004540">
    <property type="term" value="F:RNA nuclease activity"/>
    <property type="evidence" value="ECO:0007669"/>
    <property type="project" value="InterPro"/>
</dbReference>
<evidence type="ECO:0000256" key="5">
    <source>
        <dbReference type="ARBA" id="ARBA00022801"/>
    </source>
</evidence>
<keyword evidence="5" id="KW-0378">Hydrolase</keyword>
<dbReference type="Proteomes" id="UP000249185">
    <property type="component" value="Unassembled WGS sequence"/>
</dbReference>
<protein>
    <submittedName>
        <fullName evidence="9">Ribonuclease G</fullName>
    </submittedName>
</protein>
<feature type="domain" description="RNA-binding protein AU-1/Ribonuclease E/G" evidence="8">
    <location>
        <begin position="223"/>
        <end position="331"/>
    </location>
</feature>
<dbReference type="GO" id="GO:0006364">
    <property type="term" value="P:rRNA processing"/>
    <property type="evidence" value="ECO:0007669"/>
    <property type="project" value="TreeGrafter"/>
</dbReference>
<keyword evidence="4" id="KW-0255">Endonuclease</keyword>
<dbReference type="EMBL" id="QFPW01000006">
    <property type="protein sequence ID" value="PZQ49725.1"/>
    <property type="molecule type" value="Genomic_DNA"/>
</dbReference>
<keyword evidence="6" id="KW-0460">Magnesium</keyword>
<dbReference type="GO" id="GO:0005737">
    <property type="term" value="C:cytoplasm"/>
    <property type="evidence" value="ECO:0007669"/>
    <property type="project" value="TreeGrafter"/>
</dbReference>
<gene>
    <name evidence="9" type="ORF">DI556_09645</name>
</gene>
<dbReference type="AlphaFoldDB" id="A0A2W5NG28"/>
<keyword evidence="3" id="KW-0479">Metal-binding</keyword>
<feature type="domain" description="RNA-binding protein AU-1/Ribonuclease E/G" evidence="8">
    <location>
        <begin position="106"/>
        <end position="180"/>
    </location>
</feature>
<dbReference type="GO" id="GO:0016787">
    <property type="term" value="F:hydrolase activity"/>
    <property type="evidence" value="ECO:0007669"/>
    <property type="project" value="UniProtKB-KW"/>
</dbReference>
<dbReference type="GO" id="GO:0046872">
    <property type="term" value="F:metal ion binding"/>
    <property type="evidence" value="ECO:0007669"/>
    <property type="project" value="UniProtKB-KW"/>
</dbReference>
<name>A0A2W5NG28_RHOSU</name>
<dbReference type="PANTHER" id="PTHR30001:SF1">
    <property type="entry name" value="RIBONUCLEASE E_G-LIKE PROTEIN, CHLOROPLASTIC"/>
    <property type="match status" value="1"/>
</dbReference>
<sequence length="345" mass="35779">MKGREIRIEALARGGHVAALLFDGRLEDLLVDPDPADPTPRPEAIFRGVAGRPMKGIGGVMIELGGGRTGFLRTQKPPRAGASLLVQPTTWAEAGKAPPVTDRPLLKGRAAILTPGAPGRNIARSIRDPEQREGLAALAAEAMQGAPEDLGLILRSIAEELPDAEILAEIRALRAEMAGLSASGPAGELRAAPGAAAQAAREWLAPGERARDALGDAWELVAALADPKVPLGAGFMAVEPTRALVAVDVNTGGDGSPAAALKANLAAARELPRQLRLRGLGGQVTVDFAPLAKAERAMVEKALAGALRADGIDTTVAGWTPLGHLELLRRRERRPLGPIPAGARA</sequence>
<evidence type="ECO:0000256" key="1">
    <source>
        <dbReference type="ARBA" id="ARBA00001946"/>
    </source>
</evidence>
<dbReference type="InterPro" id="IPR019307">
    <property type="entry name" value="RNA-bd_AU-1/RNase_E/G"/>
</dbReference>
<evidence type="ECO:0000313" key="9">
    <source>
        <dbReference type="EMBL" id="PZQ49725.1"/>
    </source>
</evidence>
<dbReference type="GO" id="GO:0004519">
    <property type="term" value="F:endonuclease activity"/>
    <property type="evidence" value="ECO:0007669"/>
    <property type="project" value="UniProtKB-KW"/>
</dbReference>
<evidence type="ECO:0000313" key="10">
    <source>
        <dbReference type="Proteomes" id="UP000249185"/>
    </source>
</evidence>
<dbReference type="InterPro" id="IPR004659">
    <property type="entry name" value="RNase_E/G"/>
</dbReference>
<dbReference type="GO" id="GO:0003723">
    <property type="term" value="F:RNA binding"/>
    <property type="evidence" value="ECO:0007669"/>
    <property type="project" value="UniProtKB-KW"/>
</dbReference>
<evidence type="ECO:0000256" key="6">
    <source>
        <dbReference type="ARBA" id="ARBA00022842"/>
    </source>
</evidence>
<organism evidence="9 10">
    <name type="scientific">Rhodovulum sulfidophilum</name>
    <name type="common">Rhodobacter sulfidophilus</name>
    <dbReference type="NCBI Taxonomy" id="35806"/>
    <lineage>
        <taxon>Bacteria</taxon>
        <taxon>Pseudomonadati</taxon>
        <taxon>Pseudomonadota</taxon>
        <taxon>Alphaproteobacteria</taxon>
        <taxon>Rhodobacterales</taxon>
        <taxon>Paracoccaceae</taxon>
        <taxon>Rhodovulum</taxon>
    </lineage>
</organism>
<evidence type="ECO:0000259" key="8">
    <source>
        <dbReference type="Pfam" id="PF10150"/>
    </source>
</evidence>
<accession>A0A2W5NG28</accession>
<reference evidence="9 10" key="1">
    <citation type="submission" date="2017-08" db="EMBL/GenBank/DDBJ databases">
        <title>Infants hospitalized years apart are colonized by the same room-sourced microbial strains.</title>
        <authorList>
            <person name="Brooks B."/>
            <person name="Olm M.R."/>
            <person name="Firek B.A."/>
            <person name="Baker R."/>
            <person name="Thomas B.C."/>
            <person name="Morowitz M.J."/>
            <person name="Banfield J.F."/>
        </authorList>
    </citation>
    <scope>NUCLEOTIDE SEQUENCE [LARGE SCALE GENOMIC DNA]</scope>
    <source>
        <strain evidence="9">S2_005_002_R2_34</strain>
    </source>
</reference>
<evidence type="ECO:0000256" key="3">
    <source>
        <dbReference type="ARBA" id="ARBA00022723"/>
    </source>
</evidence>
<evidence type="ECO:0000256" key="2">
    <source>
        <dbReference type="ARBA" id="ARBA00022722"/>
    </source>
</evidence>
<dbReference type="PANTHER" id="PTHR30001">
    <property type="entry name" value="RIBONUCLEASE"/>
    <property type="match status" value="1"/>
</dbReference>
<keyword evidence="7" id="KW-0694">RNA-binding</keyword>
<keyword evidence="2" id="KW-0540">Nuclease</keyword>
<evidence type="ECO:0000256" key="7">
    <source>
        <dbReference type="ARBA" id="ARBA00022884"/>
    </source>
</evidence>
<evidence type="ECO:0000256" key="4">
    <source>
        <dbReference type="ARBA" id="ARBA00022759"/>
    </source>
</evidence>
<comment type="caution">
    <text evidence="9">The sequence shown here is derived from an EMBL/GenBank/DDBJ whole genome shotgun (WGS) entry which is preliminary data.</text>
</comment>
<comment type="cofactor">
    <cofactor evidence="1">
        <name>Mg(2+)</name>
        <dbReference type="ChEBI" id="CHEBI:18420"/>
    </cofactor>
</comment>